<dbReference type="EMBL" id="JACASE010000011">
    <property type="protein sequence ID" value="KAF6428094.1"/>
    <property type="molecule type" value="Genomic_DNA"/>
</dbReference>
<keyword evidence="7" id="KW-0472">Membrane</keyword>
<keyword evidence="3 5" id="KW-0175">Coiled coil</keyword>
<gene>
    <name evidence="8" type="ORF">HJG63_013709</name>
</gene>
<comment type="similarity">
    <text evidence="2">Belongs to the MTUS1 family.</text>
</comment>
<organism evidence="8 9">
    <name type="scientific">Rousettus aegyptiacus</name>
    <name type="common">Egyptian fruit bat</name>
    <name type="synonym">Pteropus aegyptiacus</name>
    <dbReference type="NCBI Taxonomy" id="9407"/>
    <lineage>
        <taxon>Eukaryota</taxon>
        <taxon>Metazoa</taxon>
        <taxon>Chordata</taxon>
        <taxon>Craniata</taxon>
        <taxon>Vertebrata</taxon>
        <taxon>Euteleostomi</taxon>
        <taxon>Mammalia</taxon>
        <taxon>Eutheria</taxon>
        <taxon>Laurasiatheria</taxon>
        <taxon>Chiroptera</taxon>
        <taxon>Yinpterochiroptera</taxon>
        <taxon>Pteropodoidea</taxon>
        <taxon>Pteropodidae</taxon>
        <taxon>Rousettinae</taxon>
        <taxon>Rousettus</taxon>
    </lineage>
</organism>
<evidence type="ECO:0000313" key="9">
    <source>
        <dbReference type="Proteomes" id="UP000593571"/>
    </source>
</evidence>
<evidence type="ECO:0000256" key="6">
    <source>
        <dbReference type="SAM" id="MobiDB-lite"/>
    </source>
</evidence>
<dbReference type="GO" id="GO:0005634">
    <property type="term" value="C:nucleus"/>
    <property type="evidence" value="ECO:0007669"/>
    <property type="project" value="UniProtKB-SubCell"/>
</dbReference>
<dbReference type="Proteomes" id="UP000593571">
    <property type="component" value="Unassembled WGS sequence"/>
</dbReference>
<keyword evidence="4" id="KW-0539">Nucleus</keyword>
<feature type="coiled-coil region" evidence="5">
    <location>
        <begin position="187"/>
        <end position="214"/>
    </location>
</feature>
<feature type="region of interest" description="Disordered" evidence="6">
    <location>
        <begin position="103"/>
        <end position="130"/>
    </location>
</feature>
<evidence type="ECO:0000256" key="5">
    <source>
        <dbReference type="SAM" id="Coils"/>
    </source>
</evidence>
<dbReference type="PANTHER" id="PTHR24200">
    <property type="entry name" value="TOUCAN, ISOFORM A"/>
    <property type="match status" value="1"/>
</dbReference>
<dbReference type="PANTHER" id="PTHR24200:SF7">
    <property type="entry name" value="MICROTUBULE-ASSOCIATED TUMOR SUPPRESSOR 1"/>
    <property type="match status" value="1"/>
</dbReference>
<evidence type="ECO:0000256" key="3">
    <source>
        <dbReference type="ARBA" id="ARBA00023054"/>
    </source>
</evidence>
<comment type="subcellular location">
    <subcellularLocation>
        <location evidence="1">Nucleus</location>
    </subcellularLocation>
</comment>
<dbReference type="GO" id="GO:0005737">
    <property type="term" value="C:cytoplasm"/>
    <property type="evidence" value="ECO:0007669"/>
    <property type="project" value="TreeGrafter"/>
</dbReference>
<dbReference type="GO" id="GO:0010758">
    <property type="term" value="P:regulation of macrophage chemotaxis"/>
    <property type="evidence" value="ECO:0007669"/>
    <property type="project" value="TreeGrafter"/>
</dbReference>
<protein>
    <submittedName>
        <fullName evidence="8">Microtubule associated scaffold protein 1</fullName>
    </submittedName>
</protein>
<accession>A0A7J8DY40</accession>
<sequence>MTIPGGFRSCTETDISSKIFINSTLTPPAGSARHYDATLLTLLVLGSYSLCIVPLLATFTGKRTGNATVIKYEEKPPKPAFQNGSSGSLYLKPLTPRVHAHLLKTPPKGPSRKNLFTTSNAIEKGRQKNPRSLCIQTQTSPDVLSSEKTLELAQYKAKCEHQNGFILQLKRLLSCGHIKFEALTVVIQHLLSEREEALKQHKALSQELVNLRGELGKSFFLVKFYGARDKLDSLVCMSVLWPELHAGGC</sequence>
<dbReference type="InterPro" id="IPR051293">
    <property type="entry name" value="MTUS1/CCDC69"/>
</dbReference>
<name>A0A7J8DY40_ROUAE</name>
<keyword evidence="9" id="KW-1185">Reference proteome</keyword>
<keyword evidence="7" id="KW-1133">Transmembrane helix</keyword>
<evidence type="ECO:0000256" key="2">
    <source>
        <dbReference type="ARBA" id="ARBA00007585"/>
    </source>
</evidence>
<dbReference type="GO" id="GO:0008017">
    <property type="term" value="F:microtubule binding"/>
    <property type="evidence" value="ECO:0007669"/>
    <property type="project" value="TreeGrafter"/>
</dbReference>
<feature type="transmembrane region" description="Helical" evidence="7">
    <location>
        <begin position="37"/>
        <end position="57"/>
    </location>
</feature>
<reference evidence="8 9" key="1">
    <citation type="journal article" date="2020" name="Nature">
        <title>Six reference-quality genomes reveal evolution of bat adaptations.</title>
        <authorList>
            <person name="Jebb D."/>
            <person name="Huang Z."/>
            <person name="Pippel M."/>
            <person name="Hughes G.M."/>
            <person name="Lavrichenko K."/>
            <person name="Devanna P."/>
            <person name="Winkler S."/>
            <person name="Jermiin L.S."/>
            <person name="Skirmuntt E.C."/>
            <person name="Katzourakis A."/>
            <person name="Burkitt-Gray L."/>
            <person name="Ray D.A."/>
            <person name="Sullivan K.A.M."/>
            <person name="Roscito J.G."/>
            <person name="Kirilenko B.M."/>
            <person name="Davalos L.M."/>
            <person name="Corthals A.P."/>
            <person name="Power M.L."/>
            <person name="Jones G."/>
            <person name="Ransome R.D."/>
            <person name="Dechmann D.K.N."/>
            <person name="Locatelli A.G."/>
            <person name="Puechmaille S.J."/>
            <person name="Fedrigo O."/>
            <person name="Jarvis E.D."/>
            <person name="Hiller M."/>
            <person name="Vernes S.C."/>
            <person name="Myers E.W."/>
            <person name="Teeling E.C."/>
        </authorList>
    </citation>
    <scope>NUCLEOTIDE SEQUENCE [LARGE SCALE GENOMIC DNA]</scope>
    <source>
        <strain evidence="8">MRouAeg1</strain>
        <tissue evidence="8">Muscle</tissue>
    </source>
</reference>
<evidence type="ECO:0000256" key="4">
    <source>
        <dbReference type="ARBA" id="ARBA00023242"/>
    </source>
</evidence>
<proteinExistence type="inferred from homology"/>
<evidence type="ECO:0000256" key="7">
    <source>
        <dbReference type="SAM" id="Phobius"/>
    </source>
</evidence>
<keyword evidence="7" id="KW-0812">Transmembrane</keyword>
<evidence type="ECO:0000256" key="1">
    <source>
        <dbReference type="ARBA" id="ARBA00004123"/>
    </source>
</evidence>
<comment type="caution">
    <text evidence="8">The sequence shown here is derived from an EMBL/GenBank/DDBJ whole genome shotgun (WGS) entry which is preliminary data.</text>
</comment>
<dbReference type="AlphaFoldDB" id="A0A7J8DY40"/>
<evidence type="ECO:0000313" key="8">
    <source>
        <dbReference type="EMBL" id="KAF6428094.1"/>
    </source>
</evidence>